<gene>
    <name evidence="2" type="ORF">SHELI_v1c01320</name>
</gene>
<organism evidence="2 3">
    <name type="scientific">Spiroplasma helicoides</name>
    <dbReference type="NCBI Taxonomy" id="216938"/>
    <lineage>
        <taxon>Bacteria</taxon>
        <taxon>Bacillati</taxon>
        <taxon>Mycoplasmatota</taxon>
        <taxon>Mollicutes</taxon>
        <taxon>Entomoplasmatales</taxon>
        <taxon>Spiroplasmataceae</taxon>
        <taxon>Spiroplasma</taxon>
    </lineage>
</organism>
<evidence type="ECO:0008006" key="4">
    <source>
        <dbReference type="Google" id="ProtNLM"/>
    </source>
</evidence>
<feature type="chain" id="PRO_5008553998" description="Lipoprotein" evidence="1">
    <location>
        <begin position="22"/>
        <end position="353"/>
    </location>
</feature>
<proteinExistence type="predicted"/>
<dbReference type="AlphaFoldDB" id="A0A1B3SJI7"/>
<name>A0A1B3SJI7_9MOLU</name>
<evidence type="ECO:0000313" key="2">
    <source>
        <dbReference type="EMBL" id="AOG60087.1"/>
    </source>
</evidence>
<accession>A0A1B3SJI7</accession>
<protein>
    <recommendedName>
        <fullName evidence="4">Lipoprotein</fullName>
    </recommendedName>
</protein>
<feature type="signal peptide" evidence="1">
    <location>
        <begin position="1"/>
        <end position="21"/>
    </location>
</feature>
<dbReference type="KEGG" id="shj:SHELI_v1c01320"/>
<dbReference type="EMBL" id="CP017015">
    <property type="protein sequence ID" value="AOG60087.1"/>
    <property type="molecule type" value="Genomic_DNA"/>
</dbReference>
<keyword evidence="3" id="KW-1185">Reference proteome</keyword>
<keyword evidence="1" id="KW-0732">Signal</keyword>
<evidence type="ECO:0000313" key="3">
    <source>
        <dbReference type="Proteomes" id="UP000094378"/>
    </source>
</evidence>
<sequence length="353" mass="40323">MKKLMTIMASISLLISPLSSISCNKQENSIDEIERPAPILPIQKKGFEKVKVDSINIQKITYNIDFYNQINDLLTKSGFDLSQIDYQVNKNKLPISLNDDLFRNGVYYWTITNKNNSEDEITATITIRNSLHLADLFTSLSIGTIHDRRPRTILIGLMQANLGMINMLDQIADQLIDINKYVENDDNHSIIKINDQTPNFSEQAKPKNFYGQINVTYIVVPFNYDSLKKRGISLDELYKDNKSSSSSMSLNLGVVNSQNIYSILMVFIIQNFASAVDCWWILVNDINSSNFEPKQDEDKGSVKGKDFKIDISFKPFDKSAPSNDPDVMDKVSYIMDQKDPVTFKYRYLKGTQE</sequence>
<dbReference type="PROSITE" id="PS51257">
    <property type="entry name" value="PROKAR_LIPOPROTEIN"/>
    <property type="match status" value="1"/>
</dbReference>
<reference evidence="2 3" key="1">
    <citation type="submission" date="2016-08" db="EMBL/GenBank/DDBJ databases">
        <title>Complete genome sequence of Spiroplasma helicoides TABS-2 (DSM 22551).</title>
        <authorList>
            <person name="Shen W.-Y."/>
            <person name="Lo W.-S."/>
            <person name="Lai Y.-C."/>
            <person name="Kuo C.-H."/>
        </authorList>
    </citation>
    <scope>NUCLEOTIDE SEQUENCE [LARGE SCALE GENOMIC DNA]</scope>
    <source>
        <strain evidence="2 3">TABS-2</strain>
    </source>
</reference>
<dbReference type="RefSeq" id="WP_069115867.1">
    <property type="nucleotide sequence ID" value="NZ_CP017015.1"/>
</dbReference>
<evidence type="ECO:0000256" key="1">
    <source>
        <dbReference type="SAM" id="SignalP"/>
    </source>
</evidence>
<dbReference type="STRING" id="216938.SHELI_v1c01320"/>
<dbReference type="OrthoDB" id="388678at2"/>
<dbReference type="Proteomes" id="UP000094378">
    <property type="component" value="Chromosome"/>
</dbReference>